<evidence type="ECO:0000256" key="1">
    <source>
        <dbReference type="SAM" id="MobiDB-lite"/>
    </source>
</evidence>
<feature type="region of interest" description="Disordered" evidence="1">
    <location>
        <begin position="242"/>
        <end position="275"/>
    </location>
</feature>
<feature type="region of interest" description="Disordered" evidence="1">
    <location>
        <begin position="1238"/>
        <end position="1309"/>
    </location>
</feature>
<feature type="compositionally biased region" description="Basic and acidic residues" evidence="1">
    <location>
        <begin position="1252"/>
        <end position="1264"/>
    </location>
</feature>
<feature type="region of interest" description="Disordered" evidence="1">
    <location>
        <begin position="319"/>
        <end position="357"/>
    </location>
</feature>
<accession>A0A9P6W2Y2</accession>
<sequence length="1337" mass="143981">MRVMSRHRRSGSRSQGPTQRELGRTPLHASTKLLTHATSNAHGPGPGTMGSVSDQFTLDRARKGPLTSRWLAPARQLRSTRTLGALQLFRSCLFTKTEACALSSLPSSCSARMQDLEDEAARPTSAAAAVQQGAGSHPRGLRPAVATTSTTVSPAVPVYTPYQLPPLLHTAATASVNAGGQYSATTPSPASAFPLDPRFQPPAFSTTLKPGLPQLGAAAGDLPVQHSNRGLDALMNLHGMGSRDLTGSSGGSGADNSIAPADSLNSGAELPPKVVQKADRSCKKYVRDRLPVNSSSLAPNGLRHRELSLVPVLRVPGAESEECDAGENFRPARGARNAETRARMAKDEESVEGSDQQRITDLENKIAALQQQLRNATSSTSLPQPPTPTAVTPTSAPVALTRESLANEISRHVTEILSLPETATLHNFIAEEGQKSRSGVFGSIDQRLASGGLADAVTGYLLDAANQACDSKHPGFHHLISRIPFYKSRLRDLDPAEQVSVAVLCTLGARASPHHALFGISTVHAEDGAPCPALFTATGNRREQVCRVLEHRARETAWSSGIYRQRTQDALAALVGLAQLSLHEENPPDDSRCFVRQAAGLFVDIRADELAEGSISSLGGSLGCAIFLADAYLSTRCGKPTLIPPNDLQDYYVTAGFCVPDLVNLTIGDYVEKRARSTFTPSEASEVIKTLMLYVMACYRVFAQVTSPSRRPDPAALISFVRNLWNIIDQIHSAIQRFQQQLVSLPTPPTGSGVPYSPHDVDHAILLAVWADVCLVTLVGHVHSFVQQNREGRQLGGGSSEYVDLERTRSESFMRVFKCLKLLSFYCQLLCGSRDKHNVFHLLAQLSPLSPWTTLVSLRIGQPGGPTSEEFEVSEDEADWFRMALELSLFYSPRLAGLLRDLAFARQTYMHKSAPPVPPASLAAATPAIYAPANGTSQSHAPSQSPATNDHFATPSGLPHTSSFSLDMLDGNGQNGFADGAPDDLPGGAAGTANMRTAFRSIDWADLSLTPAVGSDGSNSSADEWMKGRRDLPCLTRILLRDFVRRADAAISGMVNPCALNPCYLFFKLACGWVCTIKGWVVLESLLLAAQYFAAAWAIRRVVFPILKGLFENVLSYQVRDEVSSTAQAEDLRDSVLQVLHGPVHDWIDQIKIIFYGCMIYVAVGSRAVYVADATTSTSYALYLIGTAILNAKTIWSLLQLRSRMSAAHARLRLDTNTAYPQEDEVVVVYILRQGPRSEEAPSQGRRGKRARERDSGWSTEAKETSGGGGPAEQLSTKISKPRAAYSRRASSRHFRPPSQDAAPADVTRRTSALTPLASLSNLHIDGVLAALAGRAS</sequence>
<dbReference type="EMBL" id="PUHQ01000022">
    <property type="protein sequence ID" value="KAG0663088.1"/>
    <property type="molecule type" value="Genomic_DNA"/>
</dbReference>
<feature type="region of interest" description="Disordered" evidence="1">
    <location>
        <begin position="1"/>
        <end position="25"/>
    </location>
</feature>
<gene>
    <name evidence="2" type="ORF">C6P46_002931</name>
</gene>
<feature type="region of interest" description="Disordered" evidence="1">
    <location>
        <begin position="933"/>
        <end position="956"/>
    </location>
</feature>
<protein>
    <submittedName>
        <fullName evidence="2">Uncharacterized protein</fullName>
    </submittedName>
</protein>
<comment type="caution">
    <text evidence="2">The sequence shown here is derived from an EMBL/GenBank/DDBJ whole genome shotgun (WGS) entry which is preliminary data.</text>
</comment>
<proteinExistence type="predicted"/>
<feature type="compositionally biased region" description="Polar residues" evidence="1">
    <location>
        <begin position="934"/>
        <end position="948"/>
    </location>
</feature>
<evidence type="ECO:0000313" key="2">
    <source>
        <dbReference type="EMBL" id="KAG0663088.1"/>
    </source>
</evidence>
<feature type="compositionally biased region" description="Basic residues" evidence="1">
    <location>
        <begin position="1"/>
        <end position="11"/>
    </location>
</feature>
<keyword evidence="3" id="KW-1185">Reference proteome</keyword>
<dbReference type="Proteomes" id="UP000777482">
    <property type="component" value="Unassembled WGS sequence"/>
</dbReference>
<reference evidence="2 3" key="1">
    <citation type="submission" date="2020-11" db="EMBL/GenBank/DDBJ databases">
        <title>Kefir isolates.</title>
        <authorList>
            <person name="Marcisauskas S."/>
            <person name="Kim Y."/>
            <person name="Blasche S."/>
        </authorList>
    </citation>
    <scope>NUCLEOTIDE SEQUENCE [LARGE SCALE GENOMIC DNA]</scope>
    <source>
        <strain evidence="2 3">KR</strain>
    </source>
</reference>
<organism evidence="2 3">
    <name type="scientific">Rhodotorula mucilaginosa</name>
    <name type="common">Yeast</name>
    <name type="synonym">Rhodotorula rubra</name>
    <dbReference type="NCBI Taxonomy" id="5537"/>
    <lineage>
        <taxon>Eukaryota</taxon>
        <taxon>Fungi</taxon>
        <taxon>Dikarya</taxon>
        <taxon>Basidiomycota</taxon>
        <taxon>Pucciniomycotina</taxon>
        <taxon>Microbotryomycetes</taxon>
        <taxon>Sporidiobolales</taxon>
        <taxon>Sporidiobolaceae</taxon>
        <taxon>Rhodotorula</taxon>
    </lineage>
</organism>
<feature type="region of interest" description="Disordered" evidence="1">
    <location>
        <begin position="374"/>
        <end position="394"/>
    </location>
</feature>
<dbReference type="OrthoDB" id="4236860at2759"/>
<evidence type="ECO:0000313" key="3">
    <source>
        <dbReference type="Proteomes" id="UP000777482"/>
    </source>
</evidence>
<name>A0A9P6W2Y2_RHOMI</name>
<feature type="compositionally biased region" description="Basic and acidic residues" evidence="1">
    <location>
        <begin position="336"/>
        <end position="348"/>
    </location>
</feature>